<accession>A0A8J5FPS1</accession>
<dbReference type="EMBL" id="JACMSC010000013">
    <property type="protein sequence ID" value="KAG6493498.1"/>
    <property type="molecule type" value="Genomic_DNA"/>
</dbReference>
<dbReference type="Proteomes" id="UP000734854">
    <property type="component" value="Unassembled WGS sequence"/>
</dbReference>
<comment type="caution">
    <text evidence="1">The sequence shown here is derived from an EMBL/GenBank/DDBJ whole genome shotgun (WGS) entry which is preliminary data.</text>
</comment>
<dbReference type="AlphaFoldDB" id="A0A8J5FPS1"/>
<organism evidence="1 2">
    <name type="scientific">Zingiber officinale</name>
    <name type="common">Ginger</name>
    <name type="synonym">Amomum zingiber</name>
    <dbReference type="NCBI Taxonomy" id="94328"/>
    <lineage>
        <taxon>Eukaryota</taxon>
        <taxon>Viridiplantae</taxon>
        <taxon>Streptophyta</taxon>
        <taxon>Embryophyta</taxon>
        <taxon>Tracheophyta</taxon>
        <taxon>Spermatophyta</taxon>
        <taxon>Magnoliopsida</taxon>
        <taxon>Liliopsida</taxon>
        <taxon>Zingiberales</taxon>
        <taxon>Zingiberaceae</taxon>
        <taxon>Zingiber</taxon>
    </lineage>
</organism>
<proteinExistence type="predicted"/>
<evidence type="ECO:0000313" key="2">
    <source>
        <dbReference type="Proteomes" id="UP000734854"/>
    </source>
</evidence>
<name>A0A8J5FPS1_ZINOF</name>
<reference evidence="1 2" key="1">
    <citation type="submission" date="2020-08" db="EMBL/GenBank/DDBJ databases">
        <title>Plant Genome Project.</title>
        <authorList>
            <person name="Zhang R.-G."/>
        </authorList>
    </citation>
    <scope>NUCLEOTIDE SEQUENCE [LARGE SCALE GENOMIC DNA]</scope>
    <source>
        <tissue evidence="1">Rhizome</tissue>
    </source>
</reference>
<dbReference type="PANTHER" id="PTHR33167">
    <property type="entry name" value="TRANSCRIPTION FACTOR, PUTATIVE (DUF863)-RELATED"/>
    <property type="match status" value="1"/>
</dbReference>
<sequence length="249" mass="28855">MCSNHARTHTIEVAVIDDQDQYLIDPLTHPPYGACWGPKPNNSSISRRSYDLKYVTVHMAGSPFLWTCRLWEQSMALLDRSTTAVTLRVVVGSMDGFHKHCGKDRVRNTMMKQEEDFRFQVHELHRLYRVQRTLMDELERSSKMKRQFDRNPNARASDSALNFTEWISLASSEACDTPLTEHTRRVVDIKRPDDEEAWSVQDRNLLLGKRVKEKSKAMCPQPPWPEEESDLQLTLSIACGTDEKRSKNF</sequence>
<dbReference type="PANTHER" id="PTHR33167:SF26">
    <property type="entry name" value="EXPRESSED PROTEIN"/>
    <property type="match status" value="1"/>
</dbReference>
<keyword evidence="2" id="KW-1185">Reference proteome</keyword>
<gene>
    <name evidence="1" type="ORF">ZIOFF_048485</name>
</gene>
<evidence type="ECO:0000313" key="1">
    <source>
        <dbReference type="EMBL" id="KAG6493498.1"/>
    </source>
</evidence>
<protein>
    <submittedName>
        <fullName evidence="1">Uncharacterized protein</fullName>
    </submittedName>
</protein>